<evidence type="ECO:0000313" key="2">
    <source>
        <dbReference type="EMBL" id="AOH57429.1"/>
    </source>
</evidence>
<proteinExistence type="predicted"/>
<feature type="transmembrane region" description="Helical" evidence="1">
    <location>
        <begin position="57"/>
        <end position="76"/>
    </location>
</feature>
<keyword evidence="2" id="KW-0614">Plasmid</keyword>
<organism evidence="2 3">
    <name type="scientific">Peribacillus muralis</name>
    <dbReference type="NCBI Taxonomy" id="264697"/>
    <lineage>
        <taxon>Bacteria</taxon>
        <taxon>Bacillati</taxon>
        <taxon>Bacillota</taxon>
        <taxon>Bacilli</taxon>
        <taxon>Bacillales</taxon>
        <taxon>Bacillaceae</taxon>
        <taxon>Peribacillus</taxon>
    </lineage>
</organism>
<evidence type="ECO:0000256" key="1">
    <source>
        <dbReference type="SAM" id="Phobius"/>
    </source>
</evidence>
<accession>A0A1B3XW49</accession>
<keyword evidence="1" id="KW-0472">Membrane</keyword>
<protein>
    <recommendedName>
        <fullName evidence="4">DUF3953 domain-containing protein</fullName>
    </recommendedName>
</protein>
<keyword evidence="1" id="KW-0812">Transmembrane</keyword>
<dbReference type="InterPro" id="IPR025018">
    <property type="entry name" value="DUF3953"/>
</dbReference>
<evidence type="ECO:0000313" key="3">
    <source>
        <dbReference type="Proteomes" id="UP000077926"/>
    </source>
</evidence>
<evidence type="ECO:0008006" key="4">
    <source>
        <dbReference type="Google" id="ProtNLM"/>
    </source>
</evidence>
<dbReference type="EMBL" id="CP017081">
    <property type="protein sequence ID" value="AOH57429.1"/>
    <property type="molecule type" value="Genomic_DNA"/>
</dbReference>
<keyword evidence="3" id="KW-1185">Reference proteome</keyword>
<reference evidence="2 3" key="1">
    <citation type="submission" date="2016-08" db="EMBL/GenBank/DDBJ databases">
        <title>Complete genome sequence of Bacillus muralis G25-68, a strain with toxicity to nematodes.</title>
        <authorList>
            <person name="Zheng Z."/>
        </authorList>
    </citation>
    <scope>NUCLEOTIDE SEQUENCE [LARGE SCALE GENOMIC DNA]</scope>
    <source>
        <strain evidence="2 3">G25-68</strain>
        <plasmid evidence="3">pg25-68</plasmid>
    </source>
</reference>
<geneLocation type="plasmid" evidence="3">
    <name>pg25-68</name>
</geneLocation>
<dbReference type="Pfam" id="PF13129">
    <property type="entry name" value="DUF3953"/>
    <property type="match status" value="1"/>
</dbReference>
<sequence length="77" mass="8768">MLKSLQIILSITVTALAGHVLITGDFKFQPYMMLFFGLTMLVMGLREFQKGQKGYGWLSIVLFIFSIFVSIQSFLLK</sequence>
<keyword evidence="1" id="KW-1133">Transmembrane helix</keyword>
<dbReference type="OrthoDB" id="2456396at2"/>
<dbReference type="AlphaFoldDB" id="A0A1B3XW49"/>
<dbReference type="KEGG" id="bmur:ABE28_024080"/>
<gene>
    <name evidence="2" type="ORF">ABE28_024080</name>
</gene>
<dbReference type="RefSeq" id="WP_064465372.1">
    <property type="nucleotide sequence ID" value="NZ_CP017081.1"/>
</dbReference>
<dbReference type="Proteomes" id="UP000077926">
    <property type="component" value="Plasmid pG25-68"/>
</dbReference>
<feature type="transmembrane region" description="Helical" evidence="1">
    <location>
        <begin position="28"/>
        <end position="45"/>
    </location>
</feature>
<name>A0A1B3XW49_9BACI</name>